<dbReference type="EMBL" id="CAJVCH010274237">
    <property type="protein sequence ID" value="CAG7734669.1"/>
    <property type="molecule type" value="Genomic_DNA"/>
</dbReference>
<dbReference type="AlphaFoldDB" id="A0A8J2KA11"/>
<dbReference type="Proteomes" id="UP000708208">
    <property type="component" value="Unassembled WGS sequence"/>
</dbReference>
<proteinExistence type="predicted"/>
<comment type="caution">
    <text evidence="1">The sequence shown here is derived from an EMBL/GenBank/DDBJ whole genome shotgun (WGS) entry which is preliminary data.</text>
</comment>
<keyword evidence="2" id="KW-1185">Reference proteome</keyword>
<name>A0A8J2KA11_9HEXA</name>
<sequence length="89" mass="9672">MNYPDTTTTPTFVSSICAEQTFTSASTDGWSALDGNGNALKRPFSLTRTENGNTTAWNQCSDDYGTSKNGQGTHMAIHHEGSRTAHWQT</sequence>
<organism evidence="1 2">
    <name type="scientific">Allacma fusca</name>
    <dbReference type="NCBI Taxonomy" id="39272"/>
    <lineage>
        <taxon>Eukaryota</taxon>
        <taxon>Metazoa</taxon>
        <taxon>Ecdysozoa</taxon>
        <taxon>Arthropoda</taxon>
        <taxon>Hexapoda</taxon>
        <taxon>Collembola</taxon>
        <taxon>Symphypleona</taxon>
        <taxon>Sminthuridae</taxon>
        <taxon>Allacma</taxon>
    </lineage>
</organism>
<reference evidence="1" key="1">
    <citation type="submission" date="2021-06" db="EMBL/GenBank/DDBJ databases">
        <authorList>
            <person name="Hodson N. C."/>
            <person name="Mongue J. A."/>
            <person name="Jaron S. K."/>
        </authorList>
    </citation>
    <scope>NUCLEOTIDE SEQUENCE</scope>
</reference>
<protein>
    <submittedName>
        <fullName evidence="1">Uncharacterized protein</fullName>
    </submittedName>
</protein>
<evidence type="ECO:0000313" key="1">
    <source>
        <dbReference type="EMBL" id="CAG7734669.1"/>
    </source>
</evidence>
<evidence type="ECO:0000313" key="2">
    <source>
        <dbReference type="Proteomes" id="UP000708208"/>
    </source>
</evidence>
<accession>A0A8J2KA11</accession>
<gene>
    <name evidence="1" type="ORF">AFUS01_LOCUS23046</name>
</gene>